<evidence type="ECO:0000313" key="12">
    <source>
        <dbReference type="EMBL" id="RBQ23438.1"/>
    </source>
</evidence>
<evidence type="ECO:0000256" key="7">
    <source>
        <dbReference type="RuleBase" id="RU004326"/>
    </source>
</evidence>
<dbReference type="InterPro" id="IPR005846">
    <property type="entry name" value="A-D-PHexomutase_a/b/a-III"/>
</dbReference>
<dbReference type="GO" id="GO:0004614">
    <property type="term" value="F:phosphoglucomutase activity"/>
    <property type="evidence" value="ECO:0007669"/>
    <property type="project" value="UniProtKB-EC"/>
</dbReference>
<gene>
    <name evidence="12" type="ORF">ALNOE001_10390</name>
</gene>
<evidence type="ECO:0000313" key="13">
    <source>
        <dbReference type="Proteomes" id="UP000253099"/>
    </source>
</evidence>
<comment type="similarity">
    <text evidence="2 7">Belongs to the phosphohexose mutase family.</text>
</comment>
<dbReference type="EMBL" id="NIZT01000025">
    <property type="protein sequence ID" value="RBQ23438.1"/>
    <property type="molecule type" value="Genomic_DNA"/>
</dbReference>
<comment type="cofactor">
    <cofactor evidence="1">
        <name>Mg(2+)</name>
        <dbReference type="ChEBI" id="CHEBI:18420"/>
    </cofactor>
</comment>
<dbReference type="FunFam" id="3.40.120.10:FF:000001">
    <property type="entry name" value="Phosphoglucosamine mutase"/>
    <property type="match status" value="1"/>
</dbReference>
<reference evidence="12 13" key="1">
    <citation type="submission" date="2018-06" db="EMBL/GenBank/DDBJ databases">
        <title>Genomic insight into two independent archaeal endosymbiosis events.</title>
        <authorList>
            <person name="Lind A.E."/>
            <person name="Lewis W.H."/>
            <person name="Spang A."/>
            <person name="Guy L."/>
            <person name="Embley M.T."/>
            <person name="Ettema T.J.G."/>
        </authorList>
    </citation>
    <scope>NUCLEOTIDE SEQUENCE [LARGE SCALE GENOMIC DNA]</scope>
    <source>
        <strain evidence="12">NOE</strain>
    </source>
</reference>
<dbReference type="Pfam" id="PF02879">
    <property type="entry name" value="PGM_PMM_II"/>
    <property type="match status" value="1"/>
</dbReference>
<comment type="caution">
    <text evidence="12">The sequence shown here is derived from an EMBL/GenBank/DDBJ whole genome shotgun (WGS) entry which is preliminary data.</text>
</comment>
<dbReference type="PROSITE" id="PS00710">
    <property type="entry name" value="PGM_PMM"/>
    <property type="match status" value="1"/>
</dbReference>
<evidence type="ECO:0000259" key="9">
    <source>
        <dbReference type="Pfam" id="PF02878"/>
    </source>
</evidence>
<dbReference type="Pfam" id="PF02880">
    <property type="entry name" value="PGM_PMM_III"/>
    <property type="match status" value="1"/>
</dbReference>
<dbReference type="NCBIfam" id="TIGR03990">
    <property type="entry name" value="Arch_GlmM"/>
    <property type="match status" value="1"/>
</dbReference>
<dbReference type="InterPro" id="IPR024086">
    <property type="entry name" value="GlmM_arc-type"/>
</dbReference>
<dbReference type="Pfam" id="PF00408">
    <property type="entry name" value="PGM_PMM_IV"/>
    <property type="match status" value="1"/>
</dbReference>
<dbReference type="PANTHER" id="PTHR43771:SF1">
    <property type="entry name" value="PHOSPHOMANNOMUTASE"/>
    <property type="match status" value="1"/>
</dbReference>
<feature type="domain" description="Alpha-D-phosphohexomutase alpha/beta/alpha" evidence="10">
    <location>
        <begin position="156"/>
        <end position="257"/>
    </location>
</feature>
<dbReference type="InterPro" id="IPR016066">
    <property type="entry name" value="A-D-PHexomutase_CS"/>
</dbReference>
<dbReference type="Proteomes" id="UP000253099">
    <property type="component" value="Unassembled WGS sequence"/>
</dbReference>
<keyword evidence="6 12" id="KW-0413">Isomerase</keyword>
<dbReference type="GO" id="GO:0000287">
    <property type="term" value="F:magnesium ion binding"/>
    <property type="evidence" value="ECO:0007669"/>
    <property type="project" value="InterPro"/>
</dbReference>
<dbReference type="Gene3D" id="3.40.120.10">
    <property type="entry name" value="Alpha-D-Glucose-1,6-Bisphosphate, subunit A, domain 3"/>
    <property type="match status" value="3"/>
</dbReference>
<dbReference type="InterPro" id="IPR005843">
    <property type="entry name" value="A-D-PHexomutase_C"/>
</dbReference>
<keyword evidence="3" id="KW-0597">Phosphoprotein</keyword>
<dbReference type="Gene3D" id="3.30.310.50">
    <property type="entry name" value="Alpha-D-phosphohexomutase, C-terminal domain"/>
    <property type="match status" value="1"/>
</dbReference>
<keyword evidence="13" id="KW-1185">Reference proteome</keyword>
<dbReference type="GO" id="GO:0005975">
    <property type="term" value="P:carbohydrate metabolic process"/>
    <property type="evidence" value="ECO:0007669"/>
    <property type="project" value="InterPro"/>
</dbReference>
<evidence type="ECO:0000259" key="11">
    <source>
        <dbReference type="Pfam" id="PF02880"/>
    </source>
</evidence>
<dbReference type="InterPro" id="IPR005845">
    <property type="entry name" value="A-D-PHexomutase_a/b/a-II"/>
</dbReference>
<dbReference type="Pfam" id="PF02878">
    <property type="entry name" value="PGM_PMM_I"/>
    <property type="match status" value="1"/>
</dbReference>
<proteinExistence type="inferred from homology"/>
<dbReference type="SUPFAM" id="SSF53738">
    <property type="entry name" value="Phosphoglucomutase, first 3 domains"/>
    <property type="match status" value="3"/>
</dbReference>
<evidence type="ECO:0000256" key="1">
    <source>
        <dbReference type="ARBA" id="ARBA00001946"/>
    </source>
</evidence>
<evidence type="ECO:0000259" key="10">
    <source>
        <dbReference type="Pfam" id="PF02879"/>
    </source>
</evidence>
<dbReference type="EC" id="5.4.2.2" evidence="12"/>
<dbReference type="AlphaFoldDB" id="A0A366MB48"/>
<evidence type="ECO:0000256" key="6">
    <source>
        <dbReference type="ARBA" id="ARBA00023235"/>
    </source>
</evidence>
<organism evidence="12 13">
    <name type="scientific">Candidatus Methanobinarius endosymbioticus</name>
    <dbReference type="NCBI Taxonomy" id="2006182"/>
    <lineage>
        <taxon>Archaea</taxon>
        <taxon>Methanobacteriati</taxon>
        <taxon>Methanobacteriota</taxon>
        <taxon>Methanomada group</taxon>
        <taxon>Methanobacteria</taxon>
        <taxon>Methanobacteriales</taxon>
        <taxon>Methanobacteriaceae</taxon>
        <taxon>Candidatus Methanobinarius</taxon>
    </lineage>
</organism>
<evidence type="ECO:0000256" key="2">
    <source>
        <dbReference type="ARBA" id="ARBA00010231"/>
    </source>
</evidence>
<dbReference type="InterPro" id="IPR005841">
    <property type="entry name" value="Alpha-D-phosphohexomutase_SF"/>
</dbReference>
<evidence type="ECO:0000256" key="4">
    <source>
        <dbReference type="ARBA" id="ARBA00022723"/>
    </source>
</evidence>
<dbReference type="SUPFAM" id="SSF55957">
    <property type="entry name" value="Phosphoglucomutase, C-terminal domain"/>
    <property type="match status" value="1"/>
</dbReference>
<feature type="domain" description="Alpha-D-phosphohexomutase alpha/beta/alpha" evidence="9">
    <location>
        <begin position="10"/>
        <end position="136"/>
    </location>
</feature>
<keyword evidence="5 7" id="KW-0460">Magnesium</keyword>
<evidence type="ECO:0000256" key="3">
    <source>
        <dbReference type="ARBA" id="ARBA00022553"/>
    </source>
</evidence>
<name>A0A366MB48_9EURY</name>
<keyword evidence="4 7" id="KW-0479">Metal-binding</keyword>
<dbReference type="PANTHER" id="PTHR43771">
    <property type="entry name" value="PHOSPHOMANNOMUTASE"/>
    <property type="match status" value="1"/>
</dbReference>
<feature type="domain" description="Alpha-D-phosphohexomutase C-terminal" evidence="8">
    <location>
        <begin position="385"/>
        <end position="453"/>
    </location>
</feature>
<protein>
    <submittedName>
        <fullName evidence="12">Phosphoglucomutase/phosphomannomutase</fullName>
        <ecNumber evidence="12">5.4.2.2</ecNumber>
    </submittedName>
</protein>
<sequence>MNTGYTMNKRLFGTFGVRRTANDVLTPEFALRLAASYGTIVQGKVAIGGDTRTTTPMIKHAIIAGLMSAGCDVINLGILPTPAVQYAVKNYYDGGIIVTASHNPPKYNGIKFVDENGIGLNDEDELAIEKMYFDAEPTRVSWETIGNLFNNDKIIEEYIEEVLKRVNVEAIKKAKLKVVLDCGSGAGCFTAPYILQRLGCELITLNSQADGFFPGRDPEPIEANLSDLINTVKDLDADIGIAHDGDADRTTCIDEKGNFVLGDKSFSLVERRMLEEKNNERLHKNAKSIIVTTVATSTAIYDIANQNNGKVITTAVGDLLVARRLMEENGLFGGEENGGLIFPDFVYGRDAALSAAKVLEIMATENKPLSELISELPVYYSEKMKSECSDDKKQEVMNKIVDEVSKLDYEIDTTDGVKIFKDNGWVIIRPSGTEPIFRCFSENDSQEKATKMAKWGISLIEKFKNE</sequence>
<dbReference type="InterPro" id="IPR005844">
    <property type="entry name" value="A-D-PHexomutase_a/b/a-I"/>
</dbReference>
<dbReference type="PRINTS" id="PR00509">
    <property type="entry name" value="PGMPMM"/>
</dbReference>
<dbReference type="InterPro" id="IPR036900">
    <property type="entry name" value="A-D-PHexomutase_C_sf"/>
</dbReference>
<dbReference type="InterPro" id="IPR016055">
    <property type="entry name" value="A-D-PHexomutase_a/b/a-I/II/III"/>
</dbReference>
<evidence type="ECO:0000256" key="5">
    <source>
        <dbReference type="ARBA" id="ARBA00022842"/>
    </source>
</evidence>
<evidence type="ECO:0000259" key="8">
    <source>
        <dbReference type="Pfam" id="PF00408"/>
    </source>
</evidence>
<feature type="domain" description="Alpha-D-phosphohexomutase alpha/beta/alpha" evidence="11">
    <location>
        <begin position="262"/>
        <end position="377"/>
    </location>
</feature>
<dbReference type="GO" id="GO:0008966">
    <property type="term" value="F:phosphoglucosamine mutase activity"/>
    <property type="evidence" value="ECO:0007669"/>
    <property type="project" value="InterPro"/>
</dbReference>
<accession>A0A366MB48</accession>
<dbReference type="CDD" id="cd03087">
    <property type="entry name" value="PGM_like1"/>
    <property type="match status" value="1"/>
</dbReference>